<feature type="transmembrane region" description="Helical" evidence="1">
    <location>
        <begin position="76"/>
        <end position="94"/>
    </location>
</feature>
<keyword evidence="1" id="KW-0812">Transmembrane</keyword>
<keyword evidence="1" id="KW-0472">Membrane</keyword>
<keyword evidence="1" id="KW-1133">Transmembrane helix</keyword>
<keyword evidence="3" id="KW-1185">Reference proteome</keyword>
<gene>
    <name evidence="2" type="ORF">GAO09_24275</name>
</gene>
<proteinExistence type="predicted"/>
<evidence type="ECO:0000313" key="2">
    <source>
        <dbReference type="EMBL" id="MQY49158.1"/>
    </source>
</evidence>
<evidence type="ECO:0000313" key="3">
    <source>
        <dbReference type="Proteomes" id="UP000435138"/>
    </source>
</evidence>
<sequence>MTLFLRSYLISLGFLLGAGGVGALLLDCSGKLSIGWLGGIVAVAIALFGTVLLFVGMFGSPARVEVWVDWTSVHEGSIVLAIVALPLFLILRLFQHMDRRPPVTLPITEIRGKRAERRQRAELRQKRHQ</sequence>
<feature type="transmembrane region" description="Helical" evidence="1">
    <location>
        <begin position="6"/>
        <end position="26"/>
    </location>
</feature>
<dbReference type="EMBL" id="WIXI01000050">
    <property type="protein sequence ID" value="MQY49158.1"/>
    <property type="molecule type" value="Genomic_DNA"/>
</dbReference>
<dbReference type="AlphaFoldDB" id="A0A6A8AH25"/>
<dbReference type="RefSeq" id="WP_153358620.1">
    <property type="nucleotide sequence ID" value="NZ_JAYKOO010000008.1"/>
</dbReference>
<comment type="caution">
    <text evidence="2">The sequence shown here is derived from an EMBL/GenBank/DDBJ whole genome shotgun (WGS) entry which is preliminary data.</text>
</comment>
<protein>
    <submittedName>
        <fullName evidence="2">Uncharacterized protein</fullName>
    </submittedName>
</protein>
<accession>A0A6A8AH25</accession>
<feature type="transmembrane region" description="Helical" evidence="1">
    <location>
        <begin position="33"/>
        <end position="56"/>
    </location>
</feature>
<dbReference type="Proteomes" id="UP000435138">
    <property type="component" value="Unassembled WGS sequence"/>
</dbReference>
<reference evidence="2 3" key="1">
    <citation type="submission" date="2019-11" db="EMBL/GenBank/DDBJ databases">
        <title>Genome analysis of Rhizobacterium cereale a novel genus and species isolated from maize roots in North Spain.</title>
        <authorList>
            <person name="Menendez E."/>
            <person name="Flores-Felix J.D."/>
            <person name="Ramirez-Bahena M.-H."/>
            <person name="Igual J.M."/>
            <person name="Garcia-Fraile P."/>
            <person name="Peix A."/>
            <person name="Velazquez E."/>
        </authorList>
    </citation>
    <scope>NUCLEOTIDE SEQUENCE [LARGE SCALE GENOMIC DNA]</scope>
    <source>
        <strain evidence="2 3">RZME27</strain>
    </source>
</reference>
<name>A0A6A8AH25_9HYPH</name>
<organism evidence="2 3">
    <name type="scientific">Endobacterium cereale</name>
    <dbReference type="NCBI Taxonomy" id="2663029"/>
    <lineage>
        <taxon>Bacteria</taxon>
        <taxon>Pseudomonadati</taxon>
        <taxon>Pseudomonadota</taxon>
        <taxon>Alphaproteobacteria</taxon>
        <taxon>Hyphomicrobiales</taxon>
        <taxon>Rhizobiaceae</taxon>
        <taxon>Endobacterium</taxon>
    </lineage>
</organism>
<evidence type="ECO:0000256" key="1">
    <source>
        <dbReference type="SAM" id="Phobius"/>
    </source>
</evidence>